<protein>
    <submittedName>
        <fullName evidence="1">Uncharacterized protein</fullName>
    </submittedName>
</protein>
<reference evidence="1" key="1">
    <citation type="submission" date="2018-02" db="EMBL/GenBank/DDBJ databases">
        <title>Rhizophora mucronata_Transcriptome.</title>
        <authorList>
            <person name="Meera S.P."/>
            <person name="Sreeshan A."/>
            <person name="Augustine A."/>
        </authorList>
    </citation>
    <scope>NUCLEOTIDE SEQUENCE</scope>
    <source>
        <tissue evidence="1">Leaf</tissue>
    </source>
</reference>
<dbReference type="EMBL" id="GGEC01076718">
    <property type="protein sequence ID" value="MBX57202.1"/>
    <property type="molecule type" value="Transcribed_RNA"/>
</dbReference>
<proteinExistence type="predicted"/>
<organism evidence="1">
    <name type="scientific">Rhizophora mucronata</name>
    <name type="common">Asiatic mangrove</name>
    <dbReference type="NCBI Taxonomy" id="61149"/>
    <lineage>
        <taxon>Eukaryota</taxon>
        <taxon>Viridiplantae</taxon>
        <taxon>Streptophyta</taxon>
        <taxon>Embryophyta</taxon>
        <taxon>Tracheophyta</taxon>
        <taxon>Spermatophyta</taxon>
        <taxon>Magnoliopsida</taxon>
        <taxon>eudicotyledons</taxon>
        <taxon>Gunneridae</taxon>
        <taxon>Pentapetalae</taxon>
        <taxon>rosids</taxon>
        <taxon>fabids</taxon>
        <taxon>Malpighiales</taxon>
        <taxon>Rhizophoraceae</taxon>
        <taxon>Rhizophora</taxon>
    </lineage>
</organism>
<accession>A0A2P2PR49</accession>
<dbReference type="AlphaFoldDB" id="A0A2P2PR49"/>
<sequence length="17" mass="1903">MRKIVTVELRGLESKSG</sequence>
<name>A0A2P2PR49_RHIMU</name>
<evidence type="ECO:0000313" key="1">
    <source>
        <dbReference type="EMBL" id="MBX57202.1"/>
    </source>
</evidence>